<proteinExistence type="predicted"/>
<accession>A0A3D9KGQ3</accession>
<dbReference type="Pfam" id="PF03435">
    <property type="entry name" value="Sacchrp_dh_NADP"/>
    <property type="match status" value="1"/>
</dbReference>
<name>A0A3D9KGQ3_9BACL</name>
<evidence type="ECO:0000313" key="2">
    <source>
        <dbReference type="EMBL" id="RED85332.1"/>
    </source>
</evidence>
<protein>
    <submittedName>
        <fullName evidence="2">Saccharopine dehydrogenase-like protein</fullName>
    </submittedName>
</protein>
<dbReference type="InterPro" id="IPR036291">
    <property type="entry name" value="NAD(P)-bd_dom_sf"/>
</dbReference>
<reference evidence="2 3" key="1">
    <citation type="submission" date="2018-07" db="EMBL/GenBank/DDBJ databases">
        <title>Genomic Encyclopedia of Type Strains, Phase III (KMG-III): the genomes of soil and plant-associated and newly described type strains.</title>
        <authorList>
            <person name="Whitman W."/>
        </authorList>
    </citation>
    <scope>NUCLEOTIDE SEQUENCE [LARGE SCALE GENOMIC DNA]</scope>
    <source>
        <strain evidence="2 3">CECT 7287</strain>
    </source>
</reference>
<dbReference type="RefSeq" id="WP_116059762.1">
    <property type="nucleotide sequence ID" value="NZ_QRDZ01000004.1"/>
</dbReference>
<feature type="domain" description="Saccharopine dehydrogenase NADP binding" evidence="1">
    <location>
        <begin position="3"/>
        <end position="101"/>
    </location>
</feature>
<organism evidence="2 3">
    <name type="scientific">Cohnella phaseoli</name>
    <dbReference type="NCBI Taxonomy" id="456490"/>
    <lineage>
        <taxon>Bacteria</taxon>
        <taxon>Bacillati</taxon>
        <taxon>Bacillota</taxon>
        <taxon>Bacilli</taxon>
        <taxon>Bacillales</taxon>
        <taxon>Paenibacillaceae</taxon>
        <taxon>Cohnella</taxon>
    </lineage>
</organism>
<dbReference type="PANTHER" id="PTHR43781:SF1">
    <property type="entry name" value="SACCHAROPINE DEHYDROGENASE"/>
    <property type="match status" value="1"/>
</dbReference>
<dbReference type="PANTHER" id="PTHR43781">
    <property type="entry name" value="SACCHAROPINE DEHYDROGENASE"/>
    <property type="match status" value="1"/>
</dbReference>
<evidence type="ECO:0000259" key="1">
    <source>
        <dbReference type="Pfam" id="PF03435"/>
    </source>
</evidence>
<dbReference type="Proteomes" id="UP000256977">
    <property type="component" value="Unassembled WGS sequence"/>
</dbReference>
<keyword evidence="3" id="KW-1185">Reference proteome</keyword>
<sequence>MIGVIGGYGDVGAQASRFLLEWGKRPLRIGGRSLEAAKAGLGDLFPQAEWRRADLEDTRSLESFMDGCELIINCAGPSWRSSARVAELALSRGCHLVDAGMDPGFERLRGGYRHTAVLYGAGATPGLSGLLPRWLARSFDSVQTMSYYSGALGRFTASAAEDYLAGATGKDNEALTAWRDGGRRPAALSRKPGTTLPFFAREVTLYPYLDGEAEFVAEALSLRDGEWHIAIDGERVPLVLEEVSAQFLTDRDSAVKRLCTATELDSAGRQPYFNMLVQLEGLVRGENITRTSVLRAESPAALTGAVVAAAGMALAEGAIGPGVRPLAEIPEPDAVMKALSRMPAVCDLKVLEQSVNELLQNVEGEL</sequence>
<dbReference type="OrthoDB" id="1221575at2"/>
<comment type="caution">
    <text evidence="2">The sequence shown here is derived from an EMBL/GenBank/DDBJ whole genome shotgun (WGS) entry which is preliminary data.</text>
</comment>
<evidence type="ECO:0000313" key="3">
    <source>
        <dbReference type="Proteomes" id="UP000256977"/>
    </source>
</evidence>
<dbReference type="Gene3D" id="3.40.50.720">
    <property type="entry name" value="NAD(P)-binding Rossmann-like Domain"/>
    <property type="match status" value="1"/>
</dbReference>
<dbReference type="InterPro" id="IPR005097">
    <property type="entry name" value="Sacchrp_dh_NADP-bd"/>
</dbReference>
<dbReference type="AlphaFoldDB" id="A0A3D9KGQ3"/>
<dbReference type="EMBL" id="QRDZ01000004">
    <property type="protein sequence ID" value="RED85332.1"/>
    <property type="molecule type" value="Genomic_DNA"/>
</dbReference>
<dbReference type="SUPFAM" id="SSF51735">
    <property type="entry name" value="NAD(P)-binding Rossmann-fold domains"/>
    <property type="match status" value="1"/>
</dbReference>
<gene>
    <name evidence="2" type="ORF">DFP98_10437</name>
</gene>